<feature type="chain" id="PRO_5047242760" description="Secreted protein" evidence="2">
    <location>
        <begin position="27"/>
        <end position="166"/>
    </location>
</feature>
<keyword evidence="2" id="KW-0732">Signal</keyword>
<protein>
    <recommendedName>
        <fullName evidence="5">Secreted protein</fullName>
    </recommendedName>
</protein>
<sequence>MSKLTTRIAAVGAAGFAVLGLLTACAAPNSGSNDSGAPKKDPRSSSDNQTADQAFTEWQVKFAQCMREEGIDMPDPNSSGQVQIGGGIDAEAFTKADDKCTSKIGSPPVQDGKGAEQAQKDDLKLAQCLRAAGYDYKDPEPGGAREIRDDIPQSAFEKCSTEQKKG</sequence>
<evidence type="ECO:0008006" key="5">
    <source>
        <dbReference type="Google" id="ProtNLM"/>
    </source>
</evidence>
<organism evidence="3 4">
    <name type="scientific">Leucobacter iarius</name>
    <dbReference type="NCBI Taxonomy" id="333963"/>
    <lineage>
        <taxon>Bacteria</taxon>
        <taxon>Bacillati</taxon>
        <taxon>Actinomycetota</taxon>
        <taxon>Actinomycetes</taxon>
        <taxon>Micrococcales</taxon>
        <taxon>Microbacteriaceae</taxon>
        <taxon>Leucobacter</taxon>
    </lineage>
</organism>
<name>A0ABN2LPM9_9MICO</name>
<dbReference type="Proteomes" id="UP001500851">
    <property type="component" value="Unassembled WGS sequence"/>
</dbReference>
<comment type="caution">
    <text evidence="3">The sequence shown here is derived from an EMBL/GenBank/DDBJ whole genome shotgun (WGS) entry which is preliminary data.</text>
</comment>
<accession>A0ABN2LPM9</accession>
<evidence type="ECO:0000256" key="2">
    <source>
        <dbReference type="SAM" id="SignalP"/>
    </source>
</evidence>
<dbReference type="RefSeq" id="WP_344032928.1">
    <property type="nucleotide sequence ID" value="NZ_BAAAOB010000004.1"/>
</dbReference>
<feature type="region of interest" description="Disordered" evidence="1">
    <location>
        <begin position="134"/>
        <end position="166"/>
    </location>
</feature>
<dbReference type="EMBL" id="BAAAOB010000004">
    <property type="protein sequence ID" value="GAA1796059.1"/>
    <property type="molecule type" value="Genomic_DNA"/>
</dbReference>
<keyword evidence="4" id="KW-1185">Reference proteome</keyword>
<evidence type="ECO:0000313" key="3">
    <source>
        <dbReference type="EMBL" id="GAA1796059.1"/>
    </source>
</evidence>
<feature type="region of interest" description="Disordered" evidence="1">
    <location>
        <begin position="99"/>
        <end position="120"/>
    </location>
</feature>
<evidence type="ECO:0000313" key="4">
    <source>
        <dbReference type="Proteomes" id="UP001500851"/>
    </source>
</evidence>
<reference evidence="3 4" key="1">
    <citation type="journal article" date="2019" name="Int. J. Syst. Evol. Microbiol.">
        <title>The Global Catalogue of Microorganisms (GCM) 10K type strain sequencing project: providing services to taxonomists for standard genome sequencing and annotation.</title>
        <authorList>
            <consortium name="The Broad Institute Genomics Platform"/>
            <consortium name="The Broad Institute Genome Sequencing Center for Infectious Disease"/>
            <person name="Wu L."/>
            <person name="Ma J."/>
        </authorList>
    </citation>
    <scope>NUCLEOTIDE SEQUENCE [LARGE SCALE GENOMIC DNA]</scope>
    <source>
        <strain evidence="3 4">JCM 14736</strain>
    </source>
</reference>
<feature type="region of interest" description="Disordered" evidence="1">
    <location>
        <begin position="28"/>
        <end position="53"/>
    </location>
</feature>
<gene>
    <name evidence="3" type="ORF">GCM10009768_26370</name>
</gene>
<feature type="compositionally biased region" description="Basic and acidic residues" evidence="1">
    <location>
        <begin position="135"/>
        <end position="151"/>
    </location>
</feature>
<evidence type="ECO:0000256" key="1">
    <source>
        <dbReference type="SAM" id="MobiDB-lite"/>
    </source>
</evidence>
<dbReference type="PROSITE" id="PS51257">
    <property type="entry name" value="PROKAR_LIPOPROTEIN"/>
    <property type="match status" value="1"/>
</dbReference>
<proteinExistence type="predicted"/>
<feature type="signal peptide" evidence="2">
    <location>
        <begin position="1"/>
        <end position="26"/>
    </location>
</feature>